<evidence type="ECO:0008006" key="3">
    <source>
        <dbReference type="Google" id="ProtNLM"/>
    </source>
</evidence>
<evidence type="ECO:0000313" key="1">
    <source>
        <dbReference type="EMBL" id="KAK7006141.1"/>
    </source>
</evidence>
<name>A0AAW0AAG3_9AGAR</name>
<dbReference type="InterPro" id="IPR036537">
    <property type="entry name" value="Adaptor_Cbl_N_dom_sf"/>
</dbReference>
<evidence type="ECO:0000313" key="2">
    <source>
        <dbReference type="Proteomes" id="UP001362999"/>
    </source>
</evidence>
<dbReference type="AlphaFoldDB" id="A0AAW0AAG3"/>
<gene>
    <name evidence="1" type="ORF">R3P38DRAFT_1701501</name>
</gene>
<reference evidence="1 2" key="1">
    <citation type="journal article" date="2024" name="J Genomics">
        <title>Draft genome sequencing and assembly of Favolaschia claudopus CIRM-BRFM 2984 isolated from oak limbs.</title>
        <authorList>
            <person name="Navarro D."/>
            <person name="Drula E."/>
            <person name="Chaduli D."/>
            <person name="Cazenave R."/>
            <person name="Ahrendt S."/>
            <person name="Wang J."/>
            <person name="Lipzen A."/>
            <person name="Daum C."/>
            <person name="Barry K."/>
            <person name="Grigoriev I.V."/>
            <person name="Favel A."/>
            <person name="Rosso M.N."/>
            <person name="Martin F."/>
        </authorList>
    </citation>
    <scope>NUCLEOTIDE SEQUENCE [LARGE SCALE GENOMIC DNA]</scope>
    <source>
        <strain evidence="1 2">CIRM-BRFM 2984</strain>
    </source>
</reference>
<organism evidence="1 2">
    <name type="scientific">Favolaschia claudopus</name>
    <dbReference type="NCBI Taxonomy" id="2862362"/>
    <lineage>
        <taxon>Eukaryota</taxon>
        <taxon>Fungi</taxon>
        <taxon>Dikarya</taxon>
        <taxon>Basidiomycota</taxon>
        <taxon>Agaricomycotina</taxon>
        <taxon>Agaricomycetes</taxon>
        <taxon>Agaricomycetidae</taxon>
        <taxon>Agaricales</taxon>
        <taxon>Marasmiineae</taxon>
        <taxon>Mycenaceae</taxon>
        <taxon>Favolaschia</taxon>
    </lineage>
</organism>
<protein>
    <recommendedName>
        <fullName evidence="3">Vinculin</fullName>
    </recommendedName>
</protein>
<dbReference type="Proteomes" id="UP001362999">
    <property type="component" value="Unassembled WGS sequence"/>
</dbReference>
<proteinExistence type="predicted"/>
<dbReference type="CDD" id="cd21037">
    <property type="entry name" value="MLKL_NTD"/>
    <property type="match status" value="1"/>
</dbReference>
<keyword evidence="2" id="KW-1185">Reference proteome</keyword>
<dbReference type="EMBL" id="JAWWNJ010000076">
    <property type="protein sequence ID" value="KAK7006141.1"/>
    <property type="molecule type" value="Genomic_DNA"/>
</dbReference>
<accession>A0AAW0AAG3</accession>
<sequence>MSKNLERITTRAADLCIWCSTISDMSQIQQLSDATLEVCKAATSLGGNSQVEKLAAFVVESTEMLASQTLHVAMSPGIAQDLQLYVEKLDYIRRTLKHMALQRKSTVRRATRTILTRKNPDLRRSKGEMKQILHRLNANIRSSFEPKHISRSDCALEIVSLGTKTLSAISEAPGLNLLKPALGAVSIICDQAKLVRRNKEAALELARHSSAVIQSVVNHAEAFDVSGSTNTHAFEEVGAVLQDIQAYLTTLKKTRRRLSIWIMADQEKDRISQHKSALDRALALFTVSQLLKSALPTAELLSAMSQ</sequence>
<dbReference type="Gene3D" id="1.20.930.20">
    <property type="entry name" value="Adaptor protein Cbl, N-terminal domain"/>
    <property type="match status" value="1"/>
</dbReference>
<dbReference type="GO" id="GO:0007166">
    <property type="term" value="P:cell surface receptor signaling pathway"/>
    <property type="evidence" value="ECO:0007669"/>
    <property type="project" value="InterPro"/>
</dbReference>
<dbReference type="InterPro" id="IPR059179">
    <property type="entry name" value="MLKL-like_MCAfunc"/>
</dbReference>
<comment type="caution">
    <text evidence="1">The sequence shown here is derived from an EMBL/GenBank/DDBJ whole genome shotgun (WGS) entry which is preliminary data.</text>
</comment>